<organism evidence="2 3">
    <name type="scientific">Candidatus Enterovibrio escicola</name>
    <dbReference type="NCBI Taxonomy" id="1927127"/>
    <lineage>
        <taxon>Bacteria</taxon>
        <taxon>Pseudomonadati</taxon>
        <taxon>Pseudomonadota</taxon>
        <taxon>Gammaproteobacteria</taxon>
        <taxon>Vibrionales</taxon>
        <taxon>Vibrionaceae</taxon>
        <taxon>Enterovibrio</taxon>
    </lineage>
</organism>
<feature type="compositionally biased region" description="Basic and acidic residues" evidence="1">
    <location>
        <begin position="50"/>
        <end position="61"/>
    </location>
</feature>
<name>A0A2A5T2X6_9GAMM</name>
<dbReference type="Proteomes" id="UP000219020">
    <property type="component" value="Unassembled WGS sequence"/>
</dbReference>
<reference evidence="3" key="1">
    <citation type="submission" date="2017-04" db="EMBL/GenBank/DDBJ databases">
        <title>Genome evolution of the luminous symbionts of deep sea anglerfish.</title>
        <authorList>
            <person name="Hendry T.A."/>
        </authorList>
    </citation>
    <scope>NUCLEOTIDE SEQUENCE [LARGE SCALE GENOMIC DNA]</scope>
</reference>
<dbReference type="AlphaFoldDB" id="A0A2A5T2X6"/>
<proteinExistence type="predicted"/>
<evidence type="ECO:0000256" key="1">
    <source>
        <dbReference type="SAM" id="MobiDB-lite"/>
    </source>
</evidence>
<feature type="region of interest" description="Disordered" evidence="1">
    <location>
        <begin position="50"/>
        <end position="73"/>
    </location>
</feature>
<sequence length="119" mass="13907">MKLTGTKEFKQQVIDVAIAKNLNIVFDLPKLQQMFIEQKLVHEQKQVTENKQDNIVDKPVHSNEQQQNRGLKKEVEDNFTLVRFDSAPYLNDKISVKDEQGKDIEQQDKQEIVKSLKLE</sequence>
<evidence type="ECO:0000313" key="3">
    <source>
        <dbReference type="Proteomes" id="UP000219020"/>
    </source>
</evidence>
<accession>A0A2A5T2X6</accession>
<keyword evidence="3" id="KW-1185">Reference proteome</keyword>
<evidence type="ECO:0000313" key="2">
    <source>
        <dbReference type="EMBL" id="PCS22519.1"/>
    </source>
</evidence>
<dbReference type="EMBL" id="NBYY01000017">
    <property type="protein sequence ID" value="PCS22519.1"/>
    <property type="molecule type" value="Genomic_DNA"/>
</dbReference>
<protein>
    <submittedName>
        <fullName evidence="2">Phage tail length tape-measure protein</fullName>
    </submittedName>
</protein>
<dbReference type="RefSeq" id="WP_097356618.1">
    <property type="nucleotide sequence ID" value="NZ_CAWNJE010000023.1"/>
</dbReference>
<comment type="caution">
    <text evidence="2">The sequence shown here is derived from an EMBL/GenBank/DDBJ whole genome shotgun (WGS) entry which is preliminary data.</text>
</comment>
<gene>
    <name evidence="2" type="ORF">BTN49_1882</name>
</gene>